<keyword evidence="2" id="KW-0805">Transcription regulation</keyword>
<evidence type="ECO:0000313" key="9">
    <source>
        <dbReference type="Proteomes" id="UP000094336"/>
    </source>
</evidence>
<feature type="domain" description="BZIP" evidence="7">
    <location>
        <begin position="100"/>
        <end position="163"/>
    </location>
</feature>
<dbReference type="STRING" id="984486.A0A1E3QTY6"/>
<dbReference type="PROSITE" id="PS00036">
    <property type="entry name" value="BZIP_BASIC"/>
    <property type="match status" value="1"/>
</dbReference>
<dbReference type="PANTHER" id="PTHR13044:SF14">
    <property type="entry name" value="CRYPTOCEPHAL, ISOFORM A"/>
    <property type="match status" value="1"/>
</dbReference>
<dbReference type="RefSeq" id="XP_018986448.1">
    <property type="nucleotide sequence ID" value="XM_019128283.1"/>
</dbReference>
<dbReference type="Pfam" id="PF07716">
    <property type="entry name" value="bZIP_2"/>
    <property type="match status" value="1"/>
</dbReference>
<dbReference type="GeneID" id="30146136"/>
<dbReference type="GO" id="GO:0089713">
    <property type="term" value="C:Cbf1-Met4-Met28 complex"/>
    <property type="evidence" value="ECO:0007669"/>
    <property type="project" value="TreeGrafter"/>
</dbReference>
<dbReference type="PROSITE" id="PS50217">
    <property type="entry name" value="BZIP"/>
    <property type="match status" value="1"/>
</dbReference>
<keyword evidence="9" id="KW-1185">Reference proteome</keyword>
<evidence type="ECO:0000256" key="6">
    <source>
        <dbReference type="SAM" id="Coils"/>
    </source>
</evidence>
<accession>A0A1E3QTY6</accession>
<dbReference type="EMBL" id="KV454428">
    <property type="protein sequence ID" value="ODQ81120.1"/>
    <property type="molecule type" value="Genomic_DNA"/>
</dbReference>
<dbReference type="InterPro" id="IPR046347">
    <property type="entry name" value="bZIP_sf"/>
</dbReference>
<protein>
    <recommendedName>
        <fullName evidence="7">BZIP domain-containing protein</fullName>
    </recommendedName>
</protein>
<dbReference type="SMART" id="SM00338">
    <property type="entry name" value="BRLZ"/>
    <property type="match status" value="1"/>
</dbReference>
<comment type="subcellular location">
    <subcellularLocation>
        <location evidence="1">Nucleus</location>
    </subcellularLocation>
</comment>
<gene>
    <name evidence="8" type="ORF">BABINDRAFT_160523</name>
</gene>
<evidence type="ECO:0000256" key="4">
    <source>
        <dbReference type="ARBA" id="ARBA00023163"/>
    </source>
</evidence>
<dbReference type="Proteomes" id="UP000094336">
    <property type="component" value="Unassembled WGS sequence"/>
</dbReference>
<dbReference type="GO" id="GO:0000977">
    <property type="term" value="F:RNA polymerase II transcription regulatory region sequence-specific DNA binding"/>
    <property type="evidence" value="ECO:0007669"/>
    <property type="project" value="TreeGrafter"/>
</dbReference>
<dbReference type="AlphaFoldDB" id="A0A1E3QTY6"/>
<keyword evidence="4" id="KW-0804">Transcription</keyword>
<evidence type="ECO:0000313" key="8">
    <source>
        <dbReference type="EMBL" id="ODQ81120.1"/>
    </source>
</evidence>
<dbReference type="GO" id="GO:0005634">
    <property type="term" value="C:nucleus"/>
    <property type="evidence" value="ECO:0007669"/>
    <property type="project" value="UniProtKB-SubCell"/>
</dbReference>
<evidence type="ECO:0000259" key="7">
    <source>
        <dbReference type="PROSITE" id="PS50217"/>
    </source>
</evidence>
<dbReference type="GO" id="GO:0001228">
    <property type="term" value="F:DNA-binding transcription activator activity, RNA polymerase II-specific"/>
    <property type="evidence" value="ECO:0007669"/>
    <property type="project" value="TreeGrafter"/>
</dbReference>
<keyword evidence="6" id="KW-0175">Coiled coil</keyword>
<organism evidence="8 9">
    <name type="scientific">Babjeviella inositovora NRRL Y-12698</name>
    <dbReference type="NCBI Taxonomy" id="984486"/>
    <lineage>
        <taxon>Eukaryota</taxon>
        <taxon>Fungi</taxon>
        <taxon>Dikarya</taxon>
        <taxon>Ascomycota</taxon>
        <taxon>Saccharomycotina</taxon>
        <taxon>Pichiomycetes</taxon>
        <taxon>Serinales incertae sedis</taxon>
        <taxon>Babjeviella</taxon>
    </lineage>
</organism>
<keyword evidence="3" id="KW-0238">DNA-binding</keyword>
<keyword evidence="5" id="KW-0539">Nucleus</keyword>
<evidence type="ECO:0000256" key="1">
    <source>
        <dbReference type="ARBA" id="ARBA00004123"/>
    </source>
</evidence>
<evidence type="ECO:0000256" key="5">
    <source>
        <dbReference type="ARBA" id="ARBA00023242"/>
    </source>
</evidence>
<evidence type="ECO:0000256" key="3">
    <source>
        <dbReference type="ARBA" id="ARBA00023125"/>
    </source>
</evidence>
<evidence type="ECO:0000256" key="2">
    <source>
        <dbReference type="ARBA" id="ARBA00023015"/>
    </source>
</evidence>
<feature type="coiled-coil region" evidence="6">
    <location>
        <begin position="125"/>
        <end position="159"/>
    </location>
</feature>
<dbReference type="CDD" id="cd14705">
    <property type="entry name" value="bZIP_Zip1"/>
    <property type="match status" value="1"/>
</dbReference>
<dbReference type="SUPFAM" id="SSF57959">
    <property type="entry name" value="Leucine zipper domain"/>
    <property type="match status" value="1"/>
</dbReference>
<sequence>MSYQSHYLTDLNLEYVPEAQYTSPVLGDNIDLSLYTDSTLFDFVDVDTEGLQQKTMAKNEFDAVIPTEFLNFEEPLAQTLSSLQGFLPTEPYFVPKTVPVESESDKKRRNTAASARFRIKKKMREQEMDKQAKELSEKVAFLQTKVKTLEMENQCLKSLVLQKTQKDNDALVEDIKKRSLGL</sequence>
<proteinExistence type="predicted"/>
<dbReference type="Gene3D" id="1.20.5.170">
    <property type="match status" value="1"/>
</dbReference>
<dbReference type="InterPro" id="IPR004827">
    <property type="entry name" value="bZIP"/>
</dbReference>
<dbReference type="PANTHER" id="PTHR13044">
    <property type="entry name" value="ACTIVATING TRANSCRIPTION FACTOR ATF 4/5"/>
    <property type="match status" value="1"/>
</dbReference>
<reference evidence="9" key="1">
    <citation type="submission" date="2016-05" db="EMBL/GenBank/DDBJ databases">
        <title>Comparative genomics of biotechnologically important yeasts.</title>
        <authorList>
            <consortium name="DOE Joint Genome Institute"/>
            <person name="Riley R."/>
            <person name="Haridas S."/>
            <person name="Wolfe K.H."/>
            <person name="Lopes M.R."/>
            <person name="Hittinger C.T."/>
            <person name="Goker M."/>
            <person name="Salamov A."/>
            <person name="Wisecaver J."/>
            <person name="Long T.M."/>
            <person name="Aerts A.L."/>
            <person name="Barry K."/>
            <person name="Choi C."/>
            <person name="Clum A."/>
            <person name="Coughlan A.Y."/>
            <person name="Deshpande S."/>
            <person name="Douglass A.P."/>
            <person name="Hanson S.J."/>
            <person name="Klenk H.-P."/>
            <person name="Labutti K."/>
            <person name="Lapidus A."/>
            <person name="Lindquist E."/>
            <person name="Lipzen A."/>
            <person name="Meier-Kolthoff J.P."/>
            <person name="Ohm R.A."/>
            <person name="Otillar R.P."/>
            <person name="Pangilinan J."/>
            <person name="Peng Y."/>
            <person name="Rokas A."/>
            <person name="Rosa C.A."/>
            <person name="Scheuner C."/>
            <person name="Sibirny A.A."/>
            <person name="Slot J.C."/>
            <person name="Stielow J.B."/>
            <person name="Sun H."/>
            <person name="Kurtzman C.P."/>
            <person name="Blackwell M."/>
            <person name="Grigoriev I.V."/>
            <person name="Jeffries T.W."/>
        </authorList>
    </citation>
    <scope>NUCLEOTIDE SEQUENCE [LARGE SCALE GENOMIC DNA]</scope>
    <source>
        <strain evidence="9">NRRL Y-12698</strain>
    </source>
</reference>
<dbReference type="OrthoDB" id="1939598at2759"/>
<name>A0A1E3QTY6_9ASCO</name>